<proteinExistence type="predicted"/>
<dbReference type="Proteomes" id="UP001281761">
    <property type="component" value="Unassembled WGS sequence"/>
</dbReference>
<protein>
    <submittedName>
        <fullName evidence="1">Uncharacterized protein</fullName>
    </submittedName>
</protein>
<evidence type="ECO:0000313" key="1">
    <source>
        <dbReference type="EMBL" id="KAK2943408.1"/>
    </source>
</evidence>
<name>A0ABQ9WVQ0_9EUKA</name>
<dbReference type="EMBL" id="JARBJD010000348">
    <property type="protein sequence ID" value="KAK2943408.1"/>
    <property type="molecule type" value="Genomic_DNA"/>
</dbReference>
<keyword evidence="2" id="KW-1185">Reference proteome</keyword>
<gene>
    <name evidence="1" type="ORF">BLNAU_21665</name>
</gene>
<accession>A0ABQ9WVQ0</accession>
<comment type="caution">
    <text evidence="1">The sequence shown here is derived from an EMBL/GenBank/DDBJ whole genome shotgun (WGS) entry which is preliminary data.</text>
</comment>
<reference evidence="1 2" key="1">
    <citation type="journal article" date="2022" name="bioRxiv">
        <title>Genomics of Preaxostyla Flagellates Illuminates Evolutionary Transitions and the Path Towards Mitochondrial Loss.</title>
        <authorList>
            <person name="Novak L.V.F."/>
            <person name="Treitli S.C."/>
            <person name="Pyrih J."/>
            <person name="Halakuc P."/>
            <person name="Pipaliya S.V."/>
            <person name="Vacek V."/>
            <person name="Brzon O."/>
            <person name="Soukal P."/>
            <person name="Eme L."/>
            <person name="Dacks J.B."/>
            <person name="Karnkowska A."/>
            <person name="Elias M."/>
            <person name="Hampl V."/>
        </authorList>
    </citation>
    <scope>NUCLEOTIDE SEQUENCE [LARGE SCALE GENOMIC DNA]</scope>
    <source>
        <strain evidence="1">NAU3</strain>
        <tissue evidence="1">Gut</tissue>
    </source>
</reference>
<organism evidence="1 2">
    <name type="scientific">Blattamonas nauphoetae</name>
    <dbReference type="NCBI Taxonomy" id="2049346"/>
    <lineage>
        <taxon>Eukaryota</taxon>
        <taxon>Metamonada</taxon>
        <taxon>Preaxostyla</taxon>
        <taxon>Oxymonadida</taxon>
        <taxon>Blattamonas</taxon>
    </lineage>
</organism>
<sequence length="106" mass="12121">MSFTKVDTMMTEIGLRCEGGGQETHPYMLMRDSKDNLMSPGNEEEATQRVLERELDGLVVFPLLHLRLELEFYHFQNLLLQQQRLQSLPSAAILLAIPFGGIRICE</sequence>
<evidence type="ECO:0000313" key="2">
    <source>
        <dbReference type="Proteomes" id="UP001281761"/>
    </source>
</evidence>